<dbReference type="WBParaSite" id="nRc.2.0.1.t23302-RA">
    <property type="protein sequence ID" value="nRc.2.0.1.t23302-RA"/>
    <property type="gene ID" value="nRc.2.0.1.g23302"/>
</dbReference>
<evidence type="ECO:0000313" key="1">
    <source>
        <dbReference type="Proteomes" id="UP000887565"/>
    </source>
</evidence>
<reference evidence="2" key="1">
    <citation type="submission" date="2022-11" db="UniProtKB">
        <authorList>
            <consortium name="WormBaseParasite"/>
        </authorList>
    </citation>
    <scope>IDENTIFICATION</scope>
</reference>
<name>A0A915JAW9_ROMCU</name>
<keyword evidence="1" id="KW-1185">Reference proteome</keyword>
<dbReference type="AlphaFoldDB" id="A0A915JAW9"/>
<dbReference type="Proteomes" id="UP000887565">
    <property type="component" value="Unplaced"/>
</dbReference>
<accession>A0A915JAW9</accession>
<proteinExistence type="predicted"/>
<evidence type="ECO:0000313" key="2">
    <source>
        <dbReference type="WBParaSite" id="nRc.2.0.1.t23302-RA"/>
    </source>
</evidence>
<sequence length="95" mass="11582">CKVNKNWWDFLGSRPQKSLKQIFAVVVFRRRRKNVRRRIACRLTTPVRERNVLKIDGKKQIFPKIEQHRNEKKFAKCKLKKCKDTEFFDSWLSKC</sequence>
<organism evidence="1 2">
    <name type="scientific">Romanomermis culicivorax</name>
    <name type="common">Nematode worm</name>
    <dbReference type="NCBI Taxonomy" id="13658"/>
    <lineage>
        <taxon>Eukaryota</taxon>
        <taxon>Metazoa</taxon>
        <taxon>Ecdysozoa</taxon>
        <taxon>Nematoda</taxon>
        <taxon>Enoplea</taxon>
        <taxon>Dorylaimia</taxon>
        <taxon>Mermithida</taxon>
        <taxon>Mermithoidea</taxon>
        <taxon>Mermithidae</taxon>
        <taxon>Romanomermis</taxon>
    </lineage>
</organism>
<protein>
    <submittedName>
        <fullName evidence="2">Uncharacterized protein</fullName>
    </submittedName>
</protein>